<protein>
    <submittedName>
        <fullName evidence="2">Uncharacterized protein</fullName>
    </submittedName>
</protein>
<keyword evidence="1" id="KW-0812">Transmembrane</keyword>
<keyword evidence="3" id="KW-1185">Reference proteome</keyword>
<keyword evidence="1" id="KW-0472">Membrane</keyword>
<dbReference type="InterPro" id="IPR035287">
    <property type="entry name" value="DUF5362"/>
</dbReference>
<evidence type="ECO:0000313" key="2">
    <source>
        <dbReference type="EMBL" id="RNJ25481.1"/>
    </source>
</evidence>
<organism evidence="2 3">
    <name type="scientific">Halosegnis longus</name>
    <dbReference type="NCBI Taxonomy" id="2216012"/>
    <lineage>
        <taxon>Archaea</taxon>
        <taxon>Methanobacteriati</taxon>
        <taxon>Methanobacteriota</taxon>
        <taxon>Stenosarchaea group</taxon>
        <taxon>Halobacteria</taxon>
        <taxon>Halobacteriales</taxon>
        <taxon>Natronomonadaceae</taxon>
        <taxon>Halosegnis</taxon>
    </lineage>
</organism>
<dbReference type="RefSeq" id="WP_123123676.1">
    <property type="nucleotide sequence ID" value="NZ_RJJC01000001.1"/>
</dbReference>
<name>A0AAJ4R796_9EURY</name>
<gene>
    <name evidence="2" type="ORF">Nmn1133_01415</name>
</gene>
<proteinExistence type="predicted"/>
<comment type="caution">
    <text evidence="2">The sequence shown here is derived from an EMBL/GenBank/DDBJ whole genome shotgun (WGS) entry which is preliminary data.</text>
</comment>
<accession>A0AAJ4R796</accession>
<dbReference type="AlphaFoldDB" id="A0AAJ4R796"/>
<sequence length="82" mass="8802">MVTCDRCATEANEGASVCPQCGYSAEEEIQKTGTFLLVAGLGICLTAVGAIVGVPLIYFGIKTRKEADEYGIDYDAKEYSPW</sequence>
<feature type="transmembrane region" description="Helical" evidence="1">
    <location>
        <begin position="35"/>
        <end position="59"/>
    </location>
</feature>
<dbReference type="Pfam" id="PF17319">
    <property type="entry name" value="DUF5362"/>
    <property type="match status" value="1"/>
</dbReference>
<dbReference type="Proteomes" id="UP000270581">
    <property type="component" value="Unassembled WGS sequence"/>
</dbReference>
<evidence type="ECO:0000313" key="3">
    <source>
        <dbReference type="Proteomes" id="UP000270581"/>
    </source>
</evidence>
<keyword evidence="1" id="KW-1133">Transmembrane helix</keyword>
<evidence type="ECO:0000256" key="1">
    <source>
        <dbReference type="SAM" id="Phobius"/>
    </source>
</evidence>
<reference evidence="2 3" key="1">
    <citation type="submission" date="2018-11" db="EMBL/GenBank/DDBJ databases">
        <title>Genome sequences of Natronomonas sp. CBA1133.</title>
        <authorList>
            <person name="Roh S.W."/>
            <person name="Cha I.-T."/>
        </authorList>
    </citation>
    <scope>NUCLEOTIDE SEQUENCE [LARGE SCALE GENOMIC DNA]</scope>
    <source>
        <strain evidence="2 3">CBA1133</strain>
    </source>
</reference>
<dbReference type="EMBL" id="RJJC01000001">
    <property type="protein sequence ID" value="RNJ25481.1"/>
    <property type="molecule type" value="Genomic_DNA"/>
</dbReference>